<comment type="caution">
    <text evidence="1">The sequence shown here is derived from an EMBL/GenBank/DDBJ whole genome shotgun (WGS) entry which is preliminary data.</text>
</comment>
<gene>
    <name evidence="1" type="ORF">BC936DRAFT_138914</name>
</gene>
<accession>A0A433BDV6</accession>
<name>A0A433BDV6_9FUNG</name>
<sequence length="65" mass="7414">MELDLSKSSLAMRSCSIWCHSWKAGKICDYIANMCMKETDTLIKHAYESTTSHTENDQVSRSQPD</sequence>
<organism evidence="1 2">
    <name type="scientific">Jimgerdemannia flammicorona</name>
    <dbReference type="NCBI Taxonomy" id="994334"/>
    <lineage>
        <taxon>Eukaryota</taxon>
        <taxon>Fungi</taxon>
        <taxon>Fungi incertae sedis</taxon>
        <taxon>Mucoromycota</taxon>
        <taxon>Mucoromycotina</taxon>
        <taxon>Endogonomycetes</taxon>
        <taxon>Endogonales</taxon>
        <taxon>Endogonaceae</taxon>
        <taxon>Jimgerdemannia</taxon>
    </lineage>
</organism>
<proteinExistence type="predicted"/>
<keyword evidence="2" id="KW-1185">Reference proteome</keyword>
<protein>
    <submittedName>
        <fullName evidence="1">Uncharacterized protein</fullName>
    </submittedName>
</protein>
<dbReference type="Proteomes" id="UP000268093">
    <property type="component" value="Unassembled WGS sequence"/>
</dbReference>
<evidence type="ECO:0000313" key="1">
    <source>
        <dbReference type="EMBL" id="RUP24495.1"/>
    </source>
</evidence>
<dbReference type="EMBL" id="RBNI01013954">
    <property type="protein sequence ID" value="RUP24495.1"/>
    <property type="molecule type" value="Genomic_DNA"/>
</dbReference>
<dbReference type="AlphaFoldDB" id="A0A433BDV6"/>
<reference evidence="1 2" key="1">
    <citation type="journal article" date="2018" name="New Phytol.">
        <title>Phylogenomics of Endogonaceae and evolution of mycorrhizas within Mucoromycota.</title>
        <authorList>
            <person name="Chang Y."/>
            <person name="Desiro A."/>
            <person name="Na H."/>
            <person name="Sandor L."/>
            <person name="Lipzen A."/>
            <person name="Clum A."/>
            <person name="Barry K."/>
            <person name="Grigoriev I.V."/>
            <person name="Martin F.M."/>
            <person name="Stajich J.E."/>
            <person name="Smith M.E."/>
            <person name="Bonito G."/>
            <person name="Spatafora J.W."/>
        </authorList>
    </citation>
    <scope>NUCLEOTIDE SEQUENCE [LARGE SCALE GENOMIC DNA]</scope>
    <source>
        <strain evidence="1 2">GMNB39</strain>
    </source>
</reference>
<evidence type="ECO:0000313" key="2">
    <source>
        <dbReference type="Proteomes" id="UP000268093"/>
    </source>
</evidence>